<dbReference type="EnsemblMetazoa" id="XM_014399543.2">
    <property type="protein sequence ID" value="XP_014255029.1"/>
    <property type="gene ID" value="LOC106669804"/>
</dbReference>
<dbReference type="CDD" id="cd00301">
    <property type="entry name" value="lipocalin_FABP"/>
    <property type="match status" value="1"/>
</dbReference>
<protein>
    <recommendedName>
        <fullName evidence="5">Apolipoprotein D</fullName>
    </recommendedName>
</protein>
<evidence type="ECO:0000313" key="4">
    <source>
        <dbReference type="Proteomes" id="UP000494040"/>
    </source>
</evidence>
<dbReference type="PANTHER" id="PTHR10612">
    <property type="entry name" value="APOLIPOPROTEIN D"/>
    <property type="match status" value="1"/>
</dbReference>
<name>A0A8I6S3D7_CIMLE</name>
<dbReference type="Gene3D" id="2.40.128.20">
    <property type="match status" value="1"/>
</dbReference>
<dbReference type="SUPFAM" id="SSF50814">
    <property type="entry name" value="Lipocalins"/>
    <property type="match status" value="1"/>
</dbReference>
<dbReference type="AlphaFoldDB" id="A0A8I6S3D7"/>
<feature type="compositionally biased region" description="Basic and acidic residues" evidence="1">
    <location>
        <begin position="224"/>
        <end position="234"/>
    </location>
</feature>
<feature type="region of interest" description="Disordered" evidence="1">
    <location>
        <begin position="204"/>
        <end position="234"/>
    </location>
</feature>
<feature type="chain" id="PRO_5035277842" description="Apolipoprotein D" evidence="2">
    <location>
        <begin position="21"/>
        <end position="234"/>
    </location>
</feature>
<sequence length="234" mass="26774">MANLNRTAVLLVLAFIAVQAFLKKDDKTKCPQVKGARRFDISSILGSWYVVQYYATSEEDVIYKCMRAVFSMPSDRIELEMNFTYSFADDPGAEVLDGNITWTIPDPSQPAHWIHAEDTYEGVYNTYVLDCDQNEWGLLLHCAEKPKSPRYLTSLMLSRNTTLPPSVTSFLRDKLPRYDISLAYMFDMSQNNCEDPMKNLHYASKKPKSRKGKHPLGRKARFAKSSEKLSMDSN</sequence>
<dbReference type="Proteomes" id="UP000494040">
    <property type="component" value="Unassembled WGS sequence"/>
</dbReference>
<evidence type="ECO:0000256" key="2">
    <source>
        <dbReference type="SAM" id="SignalP"/>
    </source>
</evidence>
<dbReference type="GO" id="GO:0000302">
    <property type="term" value="P:response to reactive oxygen species"/>
    <property type="evidence" value="ECO:0007669"/>
    <property type="project" value="TreeGrafter"/>
</dbReference>
<reference evidence="3" key="1">
    <citation type="submission" date="2022-01" db="UniProtKB">
        <authorList>
            <consortium name="EnsemblMetazoa"/>
        </authorList>
    </citation>
    <scope>IDENTIFICATION</scope>
</reference>
<dbReference type="GeneID" id="106669804"/>
<dbReference type="OMA" id="CAEKKKH"/>
<feature type="compositionally biased region" description="Basic residues" evidence="1">
    <location>
        <begin position="204"/>
        <end position="222"/>
    </location>
</feature>
<evidence type="ECO:0008006" key="5">
    <source>
        <dbReference type="Google" id="ProtNLM"/>
    </source>
</evidence>
<dbReference type="GO" id="GO:0006629">
    <property type="term" value="P:lipid metabolic process"/>
    <property type="evidence" value="ECO:0007669"/>
    <property type="project" value="TreeGrafter"/>
</dbReference>
<evidence type="ECO:0000313" key="3">
    <source>
        <dbReference type="EnsemblMetazoa" id="XP_014255029.1"/>
    </source>
</evidence>
<dbReference type="PANTHER" id="PTHR10612:SF11">
    <property type="entry name" value="KARL, ISOFORM A"/>
    <property type="match status" value="1"/>
</dbReference>
<dbReference type="RefSeq" id="XP_014255029.1">
    <property type="nucleotide sequence ID" value="XM_014399543.2"/>
</dbReference>
<dbReference type="OrthoDB" id="8186134at2759"/>
<keyword evidence="4" id="KW-1185">Reference proteome</keyword>
<dbReference type="InterPro" id="IPR012674">
    <property type="entry name" value="Calycin"/>
</dbReference>
<dbReference type="KEGG" id="clec:106669804"/>
<keyword evidence="2" id="KW-0732">Signal</keyword>
<accession>A0A8I6S3D7</accession>
<dbReference type="GO" id="GO:0005737">
    <property type="term" value="C:cytoplasm"/>
    <property type="evidence" value="ECO:0007669"/>
    <property type="project" value="TreeGrafter"/>
</dbReference>
<proteinExistence type="predicted"/>
<evidence type="ECO:0000256" key="1">
    <source>
        <dbReference type="SAM" id="MobiDB-lite"/>
    </source>
</evidence>
<organism evidence="3 4">
    <name type="scientific">Cimex lectularius</name>
    <name type="common">Bed bug</name>
    <name type="synonym">Acanthia lectularia</name>
    <dbReference type="NCBI Taxonomy" id="79782"/>
    <lineage>
        <taxon>Eukaryota</taxon>
        <taxon>Metazoa</taxon>
        <taxon>Ecdysozoa</taxon>
        <taxon>Arthropoda</taxon>
        <taxon>Hexapoda</taxon>
        <taxon>Insecta</taxon>
        <taxon>Pterygota</taxon>
        <taxon>Neoptera</taxon>
        <taxon>Paraneoptera</taxon>
        <taxon>Hemiptera</taxon>
        <taxon>Heteroptera</taxon>
        <taxon>Panheteroptera</taxon>
        <taxon>Cimicomorpha</taxon>
        <taxon>Cimicidae</taxon>
        <taxon>Cimex</taxon>
    </lineage>
</organism>
<feature type="signal peptide" evidence="2">
    <location>
        <begin position="1"/>
        <end position="20"/>
    </location>
</feature>